<dbReference type="InterPro" id="IPR027417">
    <property type="entry name" value="P-loop_NTPase"/>
</dbReference>
<evidence type="ECO:0000313" key="6">
    <source>
        <dbReference type="EMBL" id="MFD1051641.1"/>
    </source>
</evidence>
<keyword evidence="2" id="KW-0547">Nucleotide-binding</keyword>
<name>A0ABW3MME6_9PSEU</name>
<evidence type="ECO:0000256" key="1">
    <source>
        <dbReference type="ARBA" id="ARBA00022448"/>
    </source>
</evidence>
<dbReference type="PANTHER" id="PTHR45772:SF9">
    <property type="entry name" value="CONSERVED COMPONENT OF ABC TRANSPORTER FOR NATURAL AMINO ACIDS"/>
    <property type="match status" value="1"/>
</dbReference>
<dbReference type="Gene3D" id="3.40.50.300">
    <property type="entry name" value="P-loop containing nucleotide triphosphate hydrolases"/>
    <property type="match status" value="1"/>
</dbReference>
<dbReference type="EMBL" id="JBHTIS010003754">
    <property type="protein sequence ID" value="MFD1051641.1"/>
    <property type="molecule type" value="Genomic_DNA"/>
</dbReference>
<evidence type="ECO:0000259" key="4">
    <source>
        <dbReference type="Pfam" id="PF00005"/>
    </source>
</evidence>
<reference evidence="7" key="1">
    <citation type="journal article" date="2019" name="Int. J. Syst. Evol. Microbiol.">
        <title>The Global Catalogue of Microorganisms (GCM) 10K type strain sequencing project: providing services to taxonomists for standard genome sequencing and annotation.</title>
        <authorList>
            <consortium name="The Broad Institute Genomics Platform"/>
            <consortium name="The Broad Institute Genome Sequencing Center for Infectious Disease"/>
            <person name="Wu L."/>
            <person name="Ma J."/>
        </authorList>
    </citation>
    <scope>NUCLEOTIDE SEQUENCE [LARGE SCALE GENOMIC DNA]</scope>
    <source>
        <strain evidence="7">JCM 31486</strain>
    </source>
</reference>
<proteinExistence type="predicted"/>
<evidence type="ECO:0000256" key="2">
    <source>
        <dbReference type="ARBA" id="ARBA00022741"/>
    </source>
</evidence>
<keyword evidence="7" id="KW-1185">Reference proteome</keyword>
<feature type="domain" description="Branched-chain amino acid ATP-binding cassette transporter C-terminal" evidence="5">
    <location>
        <begin position="77"/>
        <end position="101"/>
    </location>
</feature>
<dbReference type="SUPFAM" id="SSF52540">
    <property type="entry name" value="P-loop containing nucleoside triphosphate hydrolases"/>
    <property type="match status" value="1"/>
</dbReference>
<dbReference type="GO" id="GO:0005524">
    <property type="term" value="F:ATP binding"/>
    <property type="evidence" value="ECO:0007669"/>
    <property type="project" value="UniProtKB-KW"/>
</dbReference>
<feature type="non-terminal residue" evidence="6">
    <location>
        <position position="1"/>
    </location>
</feature>
<dbReference type="Pfam" id="PF12399">
    <property type="entry name" value="BCA_ABC_TP_C"/>
    <property type="match status" value="1"/>
</dbReference>
<organism evidence="6 7">
    <name type="scientific">Kibdelosporangium lantanae</name>
    <dbReference type="NCBI Taxonomy" id="1497396"/>
    <lineage>
        <taxon>Bacteria</taxon>
        <taxon>Bacillati</taxon>
        <taxon>Actinomycetota</taxon>
        <taxon>Actinomycetes</taxon>
        <taxon>Pseudonocardiales</taxon>
        <taxon>Pseudonocardiaceae</taxon>
        <taxon>Kibdelosporangium</taxon>
    </lineage>
</organism>
<gene>
    <name evidence="6" type="ORF">ACFQ1S_41860</name>
</gene>
<sequence length="106" mass="11663">SLPYGVRKRVALARAVISEPRLLMLDEPAAGLSETETTELAELVRGLRDRTTVMLVEHHMDFVMNLCDELVVLDFGEVIARGTPTEVRDDPAVQRAYLGEAVNGDA</sequence>
<dbReference type="InterPro" id="IPR003439">
    <property type="entry name" value="ABC_transporter-like_ATP-bd"/>
</dbReference>
<dbReference type="Proteomes" id="UP001597045">
    <property type="component" value="Unassembled WGS sequence"/>
</dbReference>
<feature type="domain" description="ABC transporter" evidence="4">
    <location>
        <begin position="2"/>
        <end position="29"/>
    </location>
</feature>
<dbReference type="InterPro" id="IPR051120">
    <property type="entry name" value="ABC_AA/LPS_Transport"/>
</dbReference>
<evidence type="ECO:0000259" key="5">
    <source>
        <dbReference type="Pfam" id="PF12399"/>
    </source>
</evidence>
<keyword evidence="3 6" id="KW-0067">ATP-binding</keyword>
<comment type="caution">
    <text evidence="6">The sequence shown here is derived from an EMBL/GenBank/DDBJ whole genome shotgun (WGS) entry which is preliminary data.</text>
</comment>
<dbReference type="InterPro" id="IPR032823">
    <property type="entry name" value="BCA_ABC_TP_C"/>
</dbReference>
<evidence type="ECO:0000313" key="7">
    <source>
        <dbReference type="Proteomes" id="UP001597045"/>
    </source>
</evidence>
<dbReference type="Pfam" id="PF00005">
    <property type="entry name" value="ABC_tran"/>
    <property type="match status" value="1"/>
</dbReference>
<accession>A0ABW3MME6</accession>
<evidence type="ECO:0000256" key="3">
    <source>
        <dbReference type="ARBA" id="ARBA00022840"/>
    </source>
</evidence>
<dbReference type="PANTHER" id="PTHR45772">
    <property type="entry name" value="CONSERVED COMPONENT OF ABC TRANSPORTER FOR NATURAL AMINO ACIDS-RELATED"/>
    <property type="match status" value="1"/>
</dbReference>
<keyword evidence="1" id="KW-0813">Transport</keyword>
<protein>
    <submittedName>
        <fullName evidence="6">ATP-binding cassette domain-containing protein</fullName>
    </submittedName>
</protein>